<organism evidence="1 2">
    <name type="scientific">Stephania japonica</name>
    <dbReference type="NCBI Taxonomy" id="461633"/>
    <lineage>
        <taxon>Eukaryota</taxon>
        <taxon>Viridiplantae</taxon>
        <taxon>Streptophyta</taxon>
        <taxon>Embryophyta</taxon>
        <taxon>Tracheophyta</taxon>
        <taxon>Spermatophyta</taxon>
        <taxon>Magnoliopsida</taxon>
        <taxon>Ranunculales</taxon>
        <taxon>Menispermaceae</taxon>
        <taxon>Menispermoideae</taxon>
        <taxon>Cissampelideae</taxon>
        <taxon>Stephania</taxon>
    </lineage>
</organism>
<evidence type="ECO:0000313" key="2">
    <source>
        <dbReference type="Proteomes" id="UP001417504"/>
    </source>
</evidence>
<protein>
    <submittedName>
        <fullName evidence="1">Uncharacterized protein</fullName>
    </submittedName>
</protein>
<evidence type="ECO:0000313" key="1">
    <source>
        <dbReference type="EMBL" id="KAK9124032.1"/>
    </source>
</evidence>
<dbReference type="EMBL" id="JBBNAE010000005">
    <property type="protein sequence ID" value="KAK9124032.1"/>
    <property type="molecule type" value="Genomic_DNA"/>
</dbReference>
<keyword evidence="2" id="KW-1185">Reference proteome</keyword>
<sequence length="128" mass="14652">MYGLINPVDYGANATMFQFSTYDPRHDIADCQKRSIVLRPCTNQFSRSWVFSPYNFHSKFSCSIRTILAINVFKTGTKSVMLSIFIKAQGLLLCHLRPLSGCQRPSDTRWFTLSPGYARSSLRRGECR</sequence>
<reference evidence="1 2" key="1">
    <citation type="submission" date="2024-01" db="EMBL/GenBank/DDBJ databases">
        <title>Genome assemblies of Stephania.</title>
        <authorList>
            <person name="Yang L."/>
        </authorList>
    </citation>
    <scope>NUCLEOTIDE SEQUENCE [LARGE SCALE GENOMIC DNA]</scope>
    <source>
        <strain evidence="1">QJT</strain>
        <tissue evidence="1">Leaf</tissue>
    </source>
</reference>
<gene>
    <name evidence="1" type="ORF">Sjap_013634</name>
</gene>
<proteinExistence type="predicted"/>
<name>A0AAP0IY59_9MAGN</name>
<dbReference type="AlphaFoldDB" id="A0AAP0IY59"/>
<accession>A0AAP0IY59</accession>
<comment type="caution">
    <text evidence="1">The sequence shown here is derived from an EMBL/GenBank/DDBJ whole genome shotgun (WGS) entry which is preliminary data.</text>
</comment>
<dbReference type="Proteomes" id="UP001417504">
    <property type="component" value="Unassembled WGS sequence"/>
</dbReference>